<comment type="caution">
    <text evidence="2">The sequence shown here is derived from an EMBL/GenBank/DDBJ whole genome shotgun (WGS) entry which is preliminary data.</text>
</comment>
<dbReference type="Pfam" id="PF01850">
    <property type="entry name" value="PIN"/>
    <property type="match status" value="1"/>
</dbReference>
<organism evidence="2 3">
    <name type="scientific">Sphingomonas insulae</name>
    <dbReference type="NCBI Taxonomy" id="424800"/>
    <lineage>
        <taxon>Bacteria</taxon>
        <taxon>Pseudomonadati</taxon>
        <taxon>Pseudomonadota</taxon>
        <taxon>Alphaproteobacteria</taxon>
        <taxon>Sphingomonadales</taxon>
        <taxon>Sphingomonadaceae</taxon>
        <taxon>Sphingomonas</taxon>
    </lineage>
</organism>
<keyword evidence="3" id="KW-1185">Reference proteome</keyword>
<dbReference type="InterPro" id="IPR002716">
    <property type="entry name" value="PIN_dom"/>
</dbReference>
<dbReference type="InterPro" id="IPR029060">
    <property type="entry name" value="PIN-like_dom_sf"/>
</dbReference>
<evidence type="ECO:0000313" key="2">
    <source>
        <dbReference type="EMBL" id="GAA0656749.1"/>
    </source>
</evidence>
<name>A0ABN1HKP2_9SPHN</name>
<feature type="domain" description="PIN" evidence="1">
    <location>
        <begin position="10"/>
        <end position="66"/>
    </location>
</feature>
<dbReference type="CDD" id="cd09871">
    <property type="entry name" value="PIN_MtVapC28-VapC30-like"/>
    <property type="match status" value="1"/>
</dbReference>
<dbReference type="Gene3D" id="3.40.50.1010">
    <property type="entry name" value="5'-nuclease"/>
    <property type="match status" value="1"/>
</dbReference>
<dbReference type="SUPFAM" id="SSF88723">
    <property type="entry name" value="PIN domain-like"/>
    <property type="match status" value="1"/>
</dbReference>
<proteinExistence type="predicted"/>
<evidence type="ECO:0000259" key="1">
    <source>
        <dbReference type="Pfam" id="PF01850"/>
    </source>
</evidence>
<accession>A0ABN1HKP2</accession>
<gene>
    <name evidence="2" type="ORF">GCM10009102_00850</name>
</gene>
<sequence>MAPLFGHGVITIVDWAVTHLPLAQEAFRRFGGRPARLNFGDCMVYAVAKALDAPLLYKGEDFARTDIRPAL</sequence>
<protein>
    <recommendedName>
        <fullName evidence="1">PIN domain-containing protein</fullName>
    </recommendedName>
</protein>
<dbReference type="EMBL" id="BAAAES010000001">
    <property type="protein sequence ID" value="GAA0656749.1"/>
    <property type="molecule type" value="Genomic_DNA"/>
</dbReference>
<evidence type="ECO:0000313" key="3">
    <source>
        <dbReference type="Proteomes" id="UP001500238"/>
    </source>
</evidence>
<dbReference type="Proteomes" id="UP001500238">
    <property type="component" value="Unassembled WGS sequence"/>
</dbReference>
<reference evidence="2 3" key="1">
    <citation type="journal article" date="2019" name="Int. J. Syst. Evol. Microbiol.">
        <title>The Global Catalogue of Microorganisms (GCM) 10K type strain sequencing project: providing services to taxonomists for standard genome sequencing and annotation.</title>
        <authorList>
            <consortium name="The Broad Institute Genomics Platform"/>
            <consortium name="The Broad Institute Genome Sequencing Center for Infectious Disease"/>
            <person name="Wu L."/>
            <person name="Ma J."/>
        </authorList>
    </citation>
    <scope>NUCLEOTIDE SEQUENCE [LARGE SCALE GENOMIC DNA]</scope>
    <source>
        <strain evidence="2 3">JCM 14603</strain>
    </source>
</reference>